<organism evidence="1 2">
    <name type="scientific">Austropuccinia psidii MF-1</name>
    <dbReference type="NCBI Taxonomy" id="1389203"/>
    <lineage>
        <taxon>Eukaryota</taxon>
        <taxon>Fungi</taxon>
        <taxon>Dikarya</taxon>
        <taxon>Basidiomycota</taxon>
        <taxon>Pucciniomycotina</taxon>
        <taxon>Pucciniomycetes</taxon>
        <taxon>Pucciniales</taxon>
        <taxon>Sphaerophragmiaceae</taxon>
        <taxon>Austropuccinia</taxon>
    </lineage>
</organism>
<keyword evidence="2" id="KW-1185">Reference proteome</keyword>
<protein>
    <submittedName>
        <fullName evidence="1">Uncharacterized protein</fullName>
    </submittedName>
</protein>
<proteinExistence type="predicted"/>
<reference evidence="1" key="1">
    <citation type="submission" date="2021-03" db="EMBL/GenBank/DDBJ databases">
        <title>Draft genome sequence of rust myrtle Austropuccinia psidii MF-1, a brazilian biotype.</title>
        <authorList>
            <person name="Quecine M.C."/>
            <person name="Pachon D.M.R."/>
            <person name="Bonatelli M.L."/>
            <person name="Correr F.H."/>
            <person name="Franceschini L.M."/>
            <person name="Leite T.F."/>
            <person name="Margarido G.R.A."/>
            <person name="Almeida C.A."/>
            <person name="Ferrarezi J.A."/>
            <person name="Labate C.A."/>
        </authorList>
    </citation>
    <scope>NUCLEOTIDE SEQUENCE</scope>
    <source>
        <strain evidence="1">MF-1</strain>
    </source>
</reference>
<accession>A0A9Q3F0Y8</accession>
<sequence length="129" mass="14727">MEIFIGKEGYPINAVVATGEELNIITEVTIREGLTTNNLIINFGVIWGHTTSLVALSEFTLIILASGDEAKIHFFIVRGSIQTVLGRSFLEYNKIIFEFSPKQVEPLSYRFKYRRILCRKIFKPQSLGW</sequence>
<comment type="caution">
    <text evidence="1">The sequence shown here is derived from an EMBL/GenBank/DDBJ whole genome shotgun (WGS) entry which is preliminary data.</text>
</comment>
<dbReference type="Proteomes" id="UP000765509">
    <property type="component" value="Unassembled WGS sequence"/>
</dbReference>
<dbReference type="AlphaFoldDB" id="A0A9Q3F0Y8"/>
<gene>
    <name evidence="1" type="ORF">O181_069252</name>
</gene>
<dbReference type="OrthoDB" id="5535068at2759"/>
<dbReference type="EMBL" id="AVOT02035241">
    <property type="protein sequence ID" value="MBW0529537.1"/>
    <property type="molecule type" value="Genomic_DNA"/>
</dbReference>
<name>A0A9Q3F0Y8_9BASI</name>
<evidence type="ECO:0000313" key="2">
    <source>
        <dbReference type="Proteomes" id="UP000765509"/>
    </source>
</evidence>
<evidence type="ECO:0000313" key="1">
    <source>
        <dbReference type="EMBL" id="MBW0529537.1"/>
    </source>
</evidence>